<name>A0A0J7NBY1_LASNI</name>
<proteinExistence type="predicted"/>
<keyword evidence="3" id="KW-1185">Reference proteome</keyword>
<evidence type="ECO:0000256" key="1">
    <source>
        <dbReference type="SAM" id="MobiDB-lite"/>
    </source>
</evidence>
<feature type="compositionally biased region" description="Polar residues" evidence="1">
    <location>
        <begin position="198"/>
        <end position="209"/>
    </location>
</feature>
<feature type="region of interest" description="Disordered" evidence="1">
    <location>
        <begin position="1"/>
        <end position="38"/>
    </location>
</feature>
<dbReference type="Proteomes" id="UP000036403">
    <property type="component" value="Unassembled WGS sequence"/>
</dbReference>
<gene>
    <name evidence="2" type="ORF">RF55_10214</name>
</gene>
<feature type="compositionally biased region" description="Acidic residues" evidence="1">
    <location>
        <begin position="273"/>
        <end position="285"/>
    </location>
</feature>
<dbReference type="AlphaFoldDB" id="A0A0J7NBY1"/>
<dbReference type="EMBL" id="LBMM01007067">
    <property type="protein sequence ID" value="KMQ90070.1"/>
    <property type="molecule type" value="Genomic_DNA"/>
</dbReference>
<accession>A0A0J7NBY1</accession>
<feature type="region of interest" description="Disordered" evidence="1">
    <location>
        <begin position="198"/>
        <end position="291"/>
    </location>
</feature>
<dbReference type="OrthoDB" id="10681869at2759"/>
<evidence type="ECO:0000313" key="2">
    <source>
        <dbReference type="EMBL" id="KMQ90070.1"/>
    </source>
</evidence>
<evidence type="ECO:0000313" key="3">
    <source>
        <dbReference type="Proteomes" id="UP000036403"/>
    </source>
</evidence>
<protein>
    <submittedName>
        <fullName evidence="2">Uncharacterized protein</fullName>
    </submittedName>
</protein>
<comment type="caution">
    <text evidence="2">The sequence shown here is derived from an EMBL/GenBank/DDBJ whole genome shotgun (WGS) entry which is preliminary data.</text>
</comment>
<reference evidence="2 3" key="1">
    <citation type="submission" date="2015-04" db="EMBL/GenBank/DDBJ databases">
        <title>Lasius niger genome sequencing.</title>
        <authorList>
            <person name="Konorov E.A."/>
            <person name="Nikitin M.A."/>
            <person name="Kirill M.V."/>
            <person name="Chang P."/>
        </authorList>
    </citation>
    <scope>NUCLEOTIDE SEQUENCE [LARGE SCALE GENOMIC DNA]</scope>
    <source>
        <tissue evidence="2">Whole</tissue>
    </source>
</reference>
<sequence length="379" mass="43140">MEPPLAEDLHNLPLEESLRGPVSRSSSSGKTVASQTAWRPPGVKGMLVTEKGLRHIRRIFGVLQGKSKVFEARGFLEDRPIRILFDRRGDFDVVTTAAVRYPSGDRFDLQRIENPQNIPAYLKAQKHVRVQAVCCHVSVKGRTIRIQPMLLRGQEPCALLGRHSSEKFFLQVARRFGSKLTRRVLLAKGKQLIRQWMETENQDTSQPVNKKQGLAEGESSTVPTRESIPRRNPVSSEEEDTDVISDSDQENDPPQAETSSARRPQPGASRDSSEDDEMSSDDGAGDEGLSLDEILRRENAVKDRIRARLEMVTERRRALDRLKRLRQLEAQLQPAPEEETVQKYRRESMDRSDDLLKLCRRYYEQLQSGTVTSDDSNRR</sequence>
<dbReference type="PaxDb" id="67767-A0A0J7NBY1"/>
<organism evidence="2 3">
    <name type="scientific">Lasius niger</name>
    <name type="common">Black garden ant</name>
    <dbReference type="NCBI Taxonomy" id="67767"/>
    <lineage>
        <taxon>Eukaryota</taxon>
        <taxon>Metazoa</taxon>
        <taxon>Ecdysozoa</taxon>
        <taxon>Arthropoda</taxon>
        <taxon>Hexapoda</taxon>
        <taxon>Insecta</taxon>
        <taxon>Pterygota</taxon>
        <taxon>Neoptera</taxon>
        <taxon>Endopterygota</taxon>
        <taxon>Hymenoptera</taxon>
        <taxon>Apocrita</taxon>
        <taxon>Aculeata</taxon>
        <taxon>Formicoidea</taxon>
        <taxon>Formicidae</taxon>
        <taxon>Formicinae</taxon>
        <taxon>Lasius</taxon>
        <taxon>Lasius</taxon>
    </lineage>
</organism>
<feature type="compositionally biased region" description="Acidic residues" evidence="1">
    <location>
        <begin position="236"/>
        <end position="251"/>
    </location>
</feature>